<comment type="caution">
    <text evidence="2">The sequence shown here is derived from an EMBL/GenBank/DDBJ whole genome shotgun (WGS) entry which is preliminary data.</text>
</comment>
<dbReference type="AlphaFoldDB" id="A0AAJ1QGT9"/>
<dbReference type="RefSeq" id="WP_286494125.1">
    <property type="nucleotide sequence ID" value="NZ_JACAGJ010000008.1"/>
</dbReference>
<evidence type="ECO:0000256" key="1">
    <source>
        <dbReference type="SAM" id="MobiDB-lite"/>
    </source>
</evidence>
<name>A0AAJ1QGT9_9FLAO</name>
<reference evidence="2" key="2">
    <citation type="journal article" date="2022" name="Sci. Total Environ.">
        <title>Prevalence, transmission, and molecular epidemiology of tet(X)-positive bacteria among humans, animals, and environmental niches in China: An epidemiological, and genomic-based study.</title>
        <authorList>
            <person name="Dong N."/>
            <person name="Zeng Y."/>
            <person name="Cai C."/>
            <person name="Sun C."/>
            <person name="Lu J."/>
            <person name="Liu C."/>
            <person name="Zhou H."/>
            <person name="Sun Q."/>
            <person name="Shu L."/>
            <person name="Wang H."/>
            <person name="Wang Y."/>
            <person name="Wang S."/>
            <person name="Wu C."/>
            <person name="Chan E.W."/>
            <person name="Chen G."/>
            <person name="Shen Z."/>
            <person name="Chen S."/>
            <person name="Zhang R."/>
        </authorList>
    </citation>
    <scope>NUCLEOTIDE SEQUENCE</scope>
    <source>
        <strain evidence="2">R655-4</strain>
    </source>
</reference>
<gene>
    <name evidence="2" type="ORF">HX001_14400</name>
</gene>
<sequence length="138" mass="15887">MSNKRIPPSPPLPAQPRVINESKIPKRATSVQTPVYKLKILKNNYNMNPLSILSSQLFGFSDKIKSVKPEVSVRNYSSTVKIVYKNNDTEEHVFVSNFLQGEDLRTLFFKGKLEDNSFKELRISREMVSNIEVRTKEI</sequence>
<accession>A0AAJ1QGT9</accession>
<protein>
    <submittedName>
        <fullName evidence="2">Uncharacterized protein</fullName>
    </submittedName>
</protein>
<feature type="region of interest" description="Disordered" evidence="1">
    <location>
        <begin position="1"/>
        <end position="23"/>
    </location>
</feature>
<reference evidence="2" key="1">
    <citation type="submission" date="2020-06" db="EMBL/GenBank/DDBJ databases">
        <authorList>
            <person name="Dong N."/>
        </authorList>
    </citation>
    <scope>NUCLEOTIDE SEQUENCE</scope>
    <source>
        <strain evidence="2">R655-4</strain>
    </source>
</reference>
<proteinExistence type="predicted"/>
<organism evidence="2 3">
    <name type="scientific">Empedobacter brevis</name>
    <dbReference type="NCBI Taxonomy" id="247"/>
    <lineage>
        <taxon>Bacteria</taxon>
        <taxon>Pseudomonadati</taxon>
        <taxon>Bacteroidota</taxon>
        <taxon>Flavobacteriia</taxon>
        <taxon>Flavobacteriales</taxon>
        <taxon>Weeksellaceae</taxon>
        <taxon>Empedobacter</taxon>
    </lineage>
</organism>
<dbReference type="Proteomes" id="UP001170959">
    <property type="component" value="Unassembled WGS sequence"/>
</dbReference>
<evidence type="ECO:0000313" key="2">
    <source>
        <dbReference type="EMBL" id="MDM1073677.1"/>
    </source>
</evidence>
<dbReference type="EMBL" id="JACAGJ010000008">
    <property type="protein sequence ID" value="MDM1073677.1"/>
    <property type="molecule type" value="Genomic_DNA"/>
</dbReference>
<evidence type="ECO:0000313" key="3">
    <source>
        <dbReference type="Proteomes" id="UP001170959"/>
    </source>
</evidence>